<dbReference type="Pfam" id="PF00327">
    <property type="entry name" value="Ribosomal_L30"/>
    <property type="match status" value="1"/>
</dbReference>
<dbReference type="InterPro" id="IPR005996">
    <property type="entry name" value="Ribosomal_uL30_bac-type"/>
</dbReference>
<dbReference type="InterPro" id="IPR018038">
    <property type="entry name" value="Ribosomal_uL30_CS"/>
</dbReference>
<evidence type="ECO:0000256" key="2">
    <source>
        <dbReference type="ARBA" id="ARBA00011838"/>
    </source>
</evidence>
<dbReference type="Proteomes" id="UP000030121">
    <property type="component" value="Unassembled WGS sequence"/>
</dbReference>
<dbReference type="CDD" id="cd01658">
    <property type="entry name" value="Ribosomal_L30"/>
    <property type="match status" value="1"/>
</dbReference>
<dbReference type="PANTHER" id="PTHR15892:SF2">
    <property type="entry name" value="LARGE RIBOSOMAL SUBUNIT PROTEIN UL30M"/>
    <property type="match status" value="1"/>
</dbReference>
<dbReference type="GO" id="GO:0003735">
    <property type="term" value="F:structural constituent of ribosome"/>
    <property type="evidence" value="ECO:0007669"/>
    <property type="project" value="InterPro"/>
</dbReference>
<evidence type="ECO:0000256" key="4">
    <source>
        <dbReference type="ARBA" id="ARBA00023274"/>
    </source>
</evidence>
<dbReference type="RefSeq" id="WP_026981373.1">
    <property type="nucleotide sequence ID" value="NZ_JRLW01000009.1"/>
</dbReference>
<dbReference type="InterPro" id="IPR036919">
    <property type="entry name" value="Ribo_uL30_ferredoxin-like_sf"/>
</dbReference>
<evidence type="ECO:0000313" key="8">
    <source>
        <dbReference type="EMBL" id="KGO89348.1"/>
    </source>
</evidence>
<organism evidence="8 9">
    <name type="scientific">Flavobacterium suncheonense GH29-5 = DSM 17707</name>
    <dbReference type="NCBI Taxonomy" id="1121899"/>
    <lineage>
        <taxon>Bacteria</taxon>
        <taxon>Pseudomonadati</taxon>
        <taxon>Bacteroidota</taxon>
        <taxon>Flavobacteriia</taxon>
        <taxon>Flavobacteriales</taxon>
        <taxon>Flavobacteriaceae</taxon>
        <taxon>Flavobacterium</taxon>
    </lineage>
</organism>
<dbReference type="Gene3D" id="3.30.1390.20">
    <property type="entry name" value="Ribosomal protein L30, ferredoxin-like fold domain"/>
    <property type="match status" value="1"/>
</dbReference>
<reference evidence="8 9" key="1">
    <citation type="submission" date="2013-09" db="EMBL/GenBank/DDBJ databases">
        <authorList>
            <person name="Zeng Z."/>
            <person name="Chen C."/>
        </authorList>
    </citation>
    <scope>NUCLEOTIDE SEQUENCE [LARGE SCALE GENOMIC DNA]</scope>
    <source>
        <strain evidence="8 9">GH29-5</strain>
    </source>
</reference>
<dbReference type="AlphaFoldDB" id="A0A0A2MD10"/>
<comment type="caution">
    <text evidence="8">The sequence shown here is derived from an EMBL/GenBank/DDBJ whole genome shotgun (WGS) entry which is preliminary data.</text>
</comment>
<dbReference type="SUPFAM" id="SSF55129">
    <property type="entry name" value="Ribosomal protein L30p/L7e"/>
    <property type="match status" value="1"/>
</dbReference>
<dbReference type="PANTHER" id="PTHR15892">
    <property type="entry name" value="MITOCHONDRIAL RIBOSOMAL PROTEIN L30"/>
    <property type="match status" value="1"/>
</dbReference>
<name>A0A0A2MD10_9FLAO</name>
<dbReference type="GO" id="GO:0006412">
    <property type="term" value="P:translation"/>
    <property type="evidence" value="ECO:0007669"/>
    <property type="project" value="UniProtKB-UniRule"/>
</dbReference>
<dbReference type="eggNOG" id="COG1841">
    <property type="taxonomic scope" value="Bacteria"/>
</dbReference>
<keyword evidence="4 5" id="KW-0687">Ribonucleoprotein</keyword>
<evidence type="ECO:0000313" key="9">
    <source>
        <dbReference type="Proteomes" id="UP000030121"/>
    </source>
</evidence>
<protein>
    <recommendedName>
        <fullName evidence="5">Large ribosomal subunit protein uL30</fullName>
    </recommendedName>
</protein>
<accession>A0A0A2MD10</accession>
<gene>
    <name evidence="5" type="primary">rpmD</name>
    <name evidence="8" type="ORF">Q764_08175</name>
</gene>
<evidence type="ECO:0000256" key="1">
    <source>
        <dbReference type="ARBA" id="ARBA00007594"/>
    </source>
</evidence>
<evidence type="ECO:0000256" key="3">
    <source>
        <dbReference type="ARBA" id="ARBA00022980"/>
    </source>
</evidence>
<evidence type="ECO:0000256" key="5">
    <source>
        <dbReference type="HAMAP-Rule" id="MF_01371"/>
    </source>
</evidence>
<dbReference type="InterPro" id="IPR016082">
    <property type="entry name" value="Ribosomal_uL30_ferredoxin-like"/>
</dbReference>
<dbReference type="HAMAP" id="MF_01371_B">
    <property type="entry name" value="Ribosomal_uL30_B"/>
    <property type="match status" value="1"/>
</dbReference>
<proteinExistence type="inferred from homology"/>
<dbReference type="STRING" id="1121899.GCA_000430025_00360"/>
<dbReference type="GO" id="GO:0022625">
    <property type="term" value="C:cytosolic large ribosomal subunit"/>
    <property type="evidence" value="ECO:0007669"/>
    <property type="project" value="TreeGrafter"/>
</dbReference>
<dbReference type="PROSITE" id="PS00634">
    <property type="entry name" value="RIBOSOMAL_L30"/>
    <property type="match status" value="1"/>
</dbReference>
<evidence type="ECO:0000256" key="6">
    <source>
        <dbReference type="RuleBase" id="RU003734"/>
    </source>
</evidence>
<comment type="similarity">
    <text evidence="1 5 6">Belongs to the universal ribosomal protein uL30 family.</text>
</comment>
<dbReference type="EMBL" id="JRLW01000009">
    <property type="protein sequence ID" value="KGO89348.1"/>
    <property type="molecule type" value="Genomic_DNA"/>
</dbReference>
<keyword evidence="9" id="KW-1185">Reference proteome</keyword>
<dbReference type="OrthoDB" id="9812790at2"/>
<dbReference type="NCBIfam" id="TIGR01308">
    <property type="entry name" value="rpmD_bact"/>
    <property type="match status" value="1"/>
</dbReference>
<keyword evidence="3 5" id="KW-0689">Ribosomal protein</keyword>
<evidence type="ECO:0000259" key="7">
    <source>
        <dbReference type="Pfam" id="PF00327"/>
    </source>
</evidence>
<comment type="subunit">
    <text evidence="2 5">Part of the 50S ribosomal subunit.</text>
</comment>
<dbReference type="PIRSF" id="PIRSF002211">
    <property type="entry name" value="Ribosomal_L30_bac-type"/>
    <property type="match status" value="1"/>
</dbReference>
<sequence length="60" mass="6637">MAKILVKQVKSQINCPLTQKRTLEALGLKRLGQVVEHDANSAILGMVNKVKHLVSVEETK</sequence>
<feature type="domain" description="Large ribosomal subunit protein uL30-like ferredoxin-like fold" evidence="7">
    <location>
        <begin position="5"/>
        <end position="54"/>
    </location>
</feature>